<evidence type="ECO:0000313" key="1">
    <source>
        <dbReference type="EMBL" id="DAE26394.1"/>
    </source>
</evidence>
<reference evidence="1" key="1">
    <citation type="journal article" date="2021" name="Proc. Natl. Acad. Sci. U.S.A.">
        <title>A Catalog of Tens of Thousands of Viruses from Human Metagenomes Reveals Hidden Associations with Chronic Diseases.</title>
        <authorList>
            <person name="Tisza M.J."/>
            <person name="Buck C.B."/>
        </authorList>
    </citation>
    <scope>NUCLEOTIDE SEQUENCE</scope>
    <source>
        <strain evidence="1">CtxbQ4</strain>
    </source>
</reference>
<accession>A0A8S5R5I5</accession>
<organism evidence="1">
    <name type="scientific">Myoviridae sp. ctxbQ4</name>
    <dbReference type="NCBI Taxonomy" id="2827292"/>
    <lineage>
        <taxon>Viruses</taxon>
        <taxon>Duplodnaviria</taxon>
        <taxon>Heunggongvirae</taxon>
        <taxon>Uroviricota</taxon>
        <taxon>Caudoviricetes</taxon>
    </lineage>
</organism>
<proteinExistence type="predicted"/>
<name>A0A8S5R5I5_9CAUD</name>
<protein>
    <submittedName>
        <fullName evidence="1">Uncharacterized protein</fullName>
    </submittedName>
</protein>
<sequence length="55" mass="6321">MRNPFIKKKKDEAAARRIAREEYAMKETLRELGIDIDTLIGKMMDDNSSAYTGVE</sequence>
<dbReference type="EMBL" id="BK015817">
    <property type="protein sequence ID" value="DAE26394.1"/>
    <property type="molecule type" value="Genomic_DNA"/>
</dbReference>